<feature type="signal peptide" evidence="1">
    <location>
        <begin position="1"/>
        <end position="21"/>
    </location>
</feature>
<dbReference type="Gene3D" id="1.10.4080.10">
    <property type="entry name" value="ADP-ribosylation/Crystallin J1"/>
    <property type="match status" value="1"/>
</dbReference>
<dbReference type="InterPro" id="IPR005502">
    <property type="entry name" value="Ribosyl_crysJ1"/>
</dbReference>
<dbReference type="InterPro" id="IPR013783">
    <property type="entry name" value="Ig-like_fold"/>
</dbReference>
<evidence type="ECO:0000313" key="2">
    <source>
        <dbReference type="EMBL" id="MDR7091373.1"/>
    </source>
</evidence>
<dbReference type="SUPFAM" id="SSF101478">
    <property type="entry name" value="ADP-ribosylglycohydrolase"/>
    <property type="match status" value="1"/>
</dbReference>
<dbReference type="RefSeq" id="WP_310074619.1">
    <property type="nucleotide sequence ID" value="NZ_JAVDVX010000006.1"/>
</dbReference>
<dbReference type="Proteomes" id="UP001253595">
    <property type="component" value="Unassembled WGS sequence"/>
</dbReference>
<dbReference type="Gene3D" id="2.60.120.260">
    <property type="entry name" value="Galactose-binding domain-like"/>
    <property type="match status" value="1"/>
</dbReference>
<dbReference type="SUPFAM" id="SSF49785">
    <property type="entry name" value="Galactose-binding domain-like"/>
    <property type="match status" value="1"/>
</dbReference>
<dbReference type="PROSITE" id="PS51257">
    <property type="entry name" value="PROKAR_LIPOPROTEIN"/>
    <property type="match status" value="1"/>
</dbReference>
<dbReference type="InterPro" id="IPR008979">
    <property type="entry name" value="Galactose-bd-like_sf"/>
</dbReference>
<evidence type="ECO:0008006" key="4">
    <source>
        <dbReference type="Google" id="ProtNLM"/>
    </source>
</evidence>
<keyword evidence="3" id="KW-1185">Reference proteome</keyword>
<dbReference type="EMBL" id="JAVDVX010000006">
    <property type="protein sequence ID" value="MDR7091373.1"/>
    <property type="molecule type" value="Genomic_DNA"/>
</dbReference>
<gene>
    <name evidence="2" type="ORF">J2X05_003408</name>
</gene>
<accession>A0ABU1V200</accession>
<proteinExistence type="predicted"/>
<reference evidence="2 3" key="1">
    <citation type="submission" date="2023-07" db="EMBL/GenBank/DDBJ databases">
        <title>Sorghum-associated microbial communities from plants grown in Nebraska, USA.</title>
        <authorList>
            <person name="Schachtman D."/>
        </authorList>
    </citation>
    <scope>NUCLEOTIDE SEQUENCE [LARGE SCALE GENOMIC DNA]</scope>
    <source>
        <strain evidence="2 3">BE190</strain>
    </source>
</reference>
<dbReference type="InterPro" id="IPR036705">
    <property type="entry name" value="Ribosyl_crysJ1_sf"/>
</dbReference>
<organism evidence="2 3">
    <name type="scientific">Cellvibrio fibrivorans</name>
    <dbReference type="NCBI Taxonomy" id="126350"/>
    <lineage>
        <taxon>Bacteria</taxon>
        <taxon>Pseudomonadati</taxon>
        <taxon>Pseudomonadota</taxon>
        <taxon>Gammaproteobacteria</taxon>
        <taxon>Cellvibrionales</taxon>
        <taxon>Cellvibrionaceae</taxon>
        <taxon>Cellvibrio</taxon>
    </lineage>
</organism>
<dbReference type="Pfam" id="PF03747">
    <property type="entry name" value="ADP_ribosyl_GH"/>
    <property type="match status" value="1"/>
</dbReference>
<evidence type="ECO:0000313" key="3">
    <source>
        <dbReference type="Proteomes" id="UP001253595"/>
    </source>
</evidence>
<protein>
    <recommendedName>
        <fullName evidence="4">ADP-ribosylglycohydrolase</fullName>
    </recommendedName>
</protein>
<comment type="caution">
    <text evidence="2">The sequence shown here is derived from an EMBL/GenBank/DDBJ whole genome shotgun (WGS) entry which is preliminary data.</text>
</comment>
<keyword evidence="1" id="KW-0732">Signal</keyword>
<name>A0ABU1V200_9GAMM</name>
<sequence length="649" mass="72091">MKKYLATAMSALLVASCYVQADSAHYQKIPVAEYQDKVKASWLGQIIGNTYGLSYEFKFIDQPGPNKFPYGFGEYLAKVKEVNGAFSDDDTDIEYMYLLQMEKHGSTPSYSALANAWQDHVREKVWVANRQAVALMHAGYSPPLTGHKTLNPQWFQIDPQLVNEIWAVTAPGMMNYAAAKTRWAGRITSDDFGIDPAVMYGAMFSAAFFERDIERLIAAGLAALPTQSRFAAIVRHMQQLHKKYPDDWQKARAVMAEHYYRAFDYNKNAWLVVDANLNGACAILALLYGEGDFQKTLDMASAMGFDADNQAASMSGLLGIVGGTAILPKNLLFPIPELNWSQPYNDRYINVSRVGLPDARISELVARMAHEGEKIILAQGGKKIVEKGVEYYVINTDAKFSAPLELPSAPVLFAEQDQMFSFDTGVDISASDEKLTLLSSALPSGLQLRSGVISGVPETSGLYRFKLRLARGQETVEREYVIDVHTRNLVATATEVLHNINDPQKGESLAQILRDGQLETTYYSTENAVTNKQDFYGFSWEQPQTISVVRFNPGTPKEFAGWFTSLQVQYLDNAGEWQNVQQLQIAPSINFDNSQWLKGIGINHTLSFAPVTTKSIRIIGAAGGVERDSFNGGGREFFTGISELSVHER</sequence>
<dbReference type="Gene3D" id="2.60.40.10">
    <property type="entry name" value="Immunoglobulins"/>
    <property type="match status" value="1"/>
</dbReference>
<feature type="chain" id="PRO_5047060747" description="ADP-ribosylglycohydrolase" evidence="1">
    <location>
        <begin position="22"/>
        <end position="649"/>
    </location>
</feature>
<evidence type="ECO:0000256" key="1">
    <source>
        <dbReference type="SAM" id="SignalP"/>
    </source>
</evidence>